<dbReference type="OrthoDB" id="1263265at2"/>
<dbReference type="EMBL" id="VFSU01000012">
    <property type="protein sequence ID" value="TPE63312.1"/>
    <property type="molecule type" value="Genomic_DNA"/>
</dbReference>
<gene>
    <name evidence="1" type="ORF">FJQ54_04135</name>
</gene>
<protein>
    <submittedName>
        <fullName evidence="1">DUF465 domain-containing protein</fullName>
    </submittedName>
</protein>
<keyword evidence="2" id="KW-1185">Reference proteome</keyword>
<dbReference type="Gene3D" id="6.10.280.50">
    <property type="match status" value="1"/>
</dbReference>
<comment type="caution">
    <text evidence="1">The sequence shown here is derived from an EMBL/GenBank/DDBJ whole genome shotgun (WGS) entry which is preliminary data.</text>
</comment>
<evidence type="ECO:0000313" key="2">
    <source>
        <dbReference type="Proteomes" id="UP000319897"/>
    </source>
</evidence>
<accession>A0A501XRE3</accession>
<organism evidence="1 2">
    <name type="scientific">Sandaracinobacter neustonicus</name>
    <dbReference type="NCBI Taxonomy" id="1715348"/>
    <lineage>
        <taxon>Bacteria</taxon>
        <taxon>Pseudomonadati</taxon>
        <taxon>Pseudomonadota</taxon>
        <taxon>Alphaproteobacteria</taxon>
        <taxon>Sphingomonadales</taxon>
        <taxon>Sphingosinicellaceae</taxon>
        <taxon>Sandaracinobacter</taxon>
    </lineage>
</organism>
<dbReference type="Proteomes" id="UP000319897">
    <property type="component" value="Unassembled WGS sequence"/>
</dbReference>
<dbReference type="RefSeq" id="WP_140927172.1">
    <property type="nucleotide sequence ID" value="NZ_VFSU01000012.1"/>
</dbReference>
<evidence type="ECO:0000313" key="1">
    <source>
        <dbReference type="EMBL" id="TPE63312.1"/>
    </source>
</evidence>
<reference evidence="1 2" key="1">
    <citation type="submission" date="2019-06" db="EMBL/GenBank/DDBJ databases">
        <authorList>
            <person name="Lee I."/>
            <person name="Jang G.I."/>
            <person name="Hwang C.Y."/>
        </authorList>
    </citation>
    <scope>NUCLEOTIDE SEQUENCE [LARGE SCALE GENOMIC DNA]</scope>
    <source>
        <strain evidence="1 2">PAMC 28131</strain>
    </source>
</reference>
<dbReference type="AlphaFoldDB" id="A0A501XRE3"/>
<dbReference type="InterPro" id="IPR038444">
    <property type="entry name" value="DUF465_sf"/>
</dbReference>
<proteinExistence type="predicted"/>
<sequence length="82" mass="8922">MTHIPQSLHDIYPADADLLRNLKAEDAHFRHLATRLDELDAAVHAIDLGADPASDERAEATSRERLAILDEIAAIVSAARVA</sequence>
<name>A0A501XRE3_9SPHN</name>